<dbReference type="Gene3D" id="3.40.395.10">
    <property type="entry name" value="Adenoviral Proteinase, Chain A"/>
    <property type="match status" value="1"/>
</dbReference>
<evidence type="ECO:0008006" key="3">
    <source>
        <dbReference type="Google" id="ProtNLM"/>
    </source>
</evidence>
<protein>
    <recommendedName>
        <fullName evidence="3">Ubiquitin-like protease family profile domain-containing protein</fullName>
    </recommendedName>
</protein>
<gene>
    <name evidence="1" type="ORF">PIB30_075395</name>
</gene>
<organism evidence="1 2">
    <name type="scientific">Stylosanthes scabra</name>
    <dbReference type="NCBI Taxonomy" id="79078"/>
    <lineage>
        <taxon>Eukaryota</taxon>
        <taxon>Viridiplantae</taxon>
        <taxon>Streptophyta</taxon>
        <taxon>Embryophyta</taxon>
        <taxon>Tracheophyta</taxon>
        <taxon>Spermatophyta</taxon>
        <taxon>Magnoliopsida</taxon>
        <taxon>eudicotyledons</taxon>
        <taxon>Gunneridae</taxon>
        <taxon>Pentapetalae</taxon>
        <taxon>rosids</taxon>
        <taxon>fabids</taxon>
        <taxon>Fabales</taxon>
        <taxon>Fabaceae</taxon>
        <taxon>Papilionoideae</taxon>
        <taxon>50 kb inversion clade</taxon>
        <taxon>dalbergioids sensu lato</taxon>
        <taxon>Dalbergieae</taxon>
        <taxon>Pterocarpus clade</taxon>
        <taxon>Stylosanthes</taxon>
    </lineage>
</organism>
<dbReference type="EMBL" id="JASCZI010212408">
    <property type="protein sequence ID" value="MED6199376.1"/>
    <property type="molecule type" value="Genomic_DNA"/>
</dbReference>
<feature type="non-terminal residue" evidence="1">
    <location>
        <position position="326"/>
    </location>
</feature>
<reference evidence="1 2" key="1">
    <citation type="journal article" date="2023" name="Plants (Basel)">
        <title>Bridging the Gap: Combining Genomics and Transcriptomics Approaches to Understand Stylosanthes scabra, an Orphan Legume from the Brazilian Caatinga.</title>
        <authorList>
            <person name="Ferreira-Neto J.R.C."/>
            <person name="da Silva M.D."/>
            <person name="Binneck E."/>
            <person name="de Melo N.F."/>
            <person name="da Silva R.H."/>
            <person name="de Melo A.L.T.M."/>
            <person name="Pandolfi V."/>
            <person name="Bustamante F.O."/>
            <person name="Brasileiro-Vidal A.C."/>
            <person name="Benko-Iseppon A.M."/>
        </authorList>
    </citation>
    <scope>NUCLEOTIDE SEQUENCE [LARGE SCALE GENOMIC DNA]</scope>
    <source>
        <tissue evidence="1">Leaves</tissue>
    </source>
</reference>
<dbReference type="SUPFAM" id="SSF54001">
    <property type="entry name" value="Cysteine proteinases"/>
    <property type="match status" value="1"/>
</dbReference>
<name>A0ABU6XQN6_9FABA</name>
<evidence type="ECO:0000313" key="1">
    <source>
        <dbReference type="EMBL" id="MED6199376.1"/>
    </source>
</evidence>
<sequence length="326" mass="37801">MVIPKTKEANLPTEKEQPSQAIVEVVPIYPTQEVIDLTSSPDDDRQQQPFFVKQEQDVDTSPGSQLTASTLMSFRDQVPVEAPSFDLGVEEPLLTTQTMQAIDKIDEQLRQNPGLLQSPEPSGTFDILVDMEKRIAIWGTIPKGDNEFLPIFNLKGNKCLEALKYQFKSMAPTKHIDIQVVSIMCHILNRTLGERFQNLIYCVPPELLQRMFEKYEHKWLDDKKKPQDFRTLLNHKEFLSYLDKDRLQSHRFLFAPTLFARHWWLYVLDVEKKHLFILDSKNVVSPSPERTQMGRFGAKLEKFREKIVSNILLSPENTMRLDVITE</sequence>
<dbReference type="Proteomes" id="UP001341840">
    <property type="component" value="Unassembled WGS sequence"/>
</dbReference>
<comment type="caution">
    <text evidence="1">The sequence shown here is derived from an EMBL/GenBank/DDBJ whole genome shotgun (WGS) entry which is preliminary data.</text>
</comment>
<proteinExistence type="predicted"/>
<accession>A0ABU6XQN6</accession>
<evidence type="ECO:0000313" key="2">
    <source>
        <dbReference type="Proteomes" id="UP001341840"/>
    </source>
</evidence>
<keyword evidence="2" id="KW-1185">Reference proteome</keyword>
<dbReference type="InterPro" id="IPR038765">
    <property type="entry name" value="Papain-like_cys_pep_sf"/>
</dbReference>